<dbReference type="PRINTS" id="PR00196">
    <property type="entry name" value="ANNEXIN"/>
</dbReference>
<dbReference type="GO" id="GO:0005634">
    <property type="term" value="C:nucleus"/>
    <property type="evidence" value="ECO:0000318"/>
    <property type="project" value="GO_Central"/>
</dbReference>
<dbReference type="PANTHER" id="PTHR10502:SF177">
    <property type="entry name" value="ANNEXIN B10"/>
    <property type="match status" value="1"/>
</dbReference>
<dbReference type="Pfam" id="PF00191">
    <property type="entry name" value="Annexin"/>
    <property type="match status" value="3"/>
</dbReference>
<dbReference type="GO" id="GO:0005509">
    <property type="term" value="F:calcium ion binding"/>
    <property type="evidence" value="ECO:0007669"/>
    <property type="project" value="InterPro"/>
</dbReference>
<dbReference type="InterPro" id="IPR018252">
    <property type="entry name" value="Annexin_repeat_CS"/>
</dbReference>
<dbReference type="InterPro" id="IPR018502">
    <property type="entry name" value="Annexin_repeat"/>
</dbReference>
<keyword evidence="2 4" id="KW-0677">Repeat</keyword>
<dbReference type="GO" id="GO:0005886">
    <property type="term" value="C:plasma membrane"/>
    <property type="evidence" value="ECO:0000318"/>
    <property type="project" value="GO_Central"/>
</dbReference>
<dbReference type="FunFam" id="1.10.220.10:FF:000004">
    <property type="entry name" value="Annexin"/>
    <property type="match status" value="1"/>
</dbReference>
<accession>E9H190</accession>
<dbReference type="GO" id="GO:0012506">
    <property type="term" value="C:vesicle membrane"/>
    <property type="evidence" value="ECO:0000318"/>
    <property type="project" value="GO_Central"/>
</dbReference>
<keyword evidence="6" id="KW-1185">Reference proteome</keyword>
<comment type="domain">
    <text evidence="4">A pair of annexin repeats may form one binding site for calcium and phospholipid.</text>
</comment>
<evidence type="ECO:0000256" key="1">
    <source>
        <dbReference type="ARBA" id="ARBA00007831"/>
    </source>
</evidence>
<keyword evidence="4" id="KW-0106">Calcium</keyword>
<evidence type="ECO:0000256" key="3">
    <source>
        <dbReference type="ARBA" id="ARBA00023216"/>
    </source>
</evidence>
<name>E9H190_DAPPU</name>
<dbReference type="PANTHER" id="PTHR10502">
    <property type="entry name" value="ANNEXIN"/>
    <property type="match status" value="1"/>
</dbReference>
<keyword evidence="4" id="KW-0111">Calcium/phospholipid-binding</keyword>
<dbReference type="HOGENOM" id="CLU_025300_0_0_1"/>
<gene>
    <name evidence="5" type="ORF">DAPPUDRAFT_324374</name>
</gene>
<keyword evidence="3 4" id="KW-0041">Annexin</keyword>
<dbReference type="SUPFAM" id="SSF47874">
    <property type="entry name" value="Annexin"/>
    <property type="match status" value="1"/>
</dbReference>
<dbReference type="eggNOG" id="KOG0819">
    <property type="taxonomic scope" value="Eukaryota"/>
</dbReference>
<dbReference type="InParanoid" id="E9H190"/>
<organism evidence="5 6">
    <name type="scientific">Daphnia pulex</name>
    <name type="common">Water flea</name>
    <dbReference type="NCBI Taxonomy" id="6669"/>
    <lineage>
        <taxon>Eukaryota</taxon>
        <taxon>Metazoa</taxon>
        <taxon>Ecdysozoa</taxon>
        <taxon>Arthropoda</taxon>
        <taxon>Crustacea</taxon>
        <taxon>Branchiopoda</taxon>
        <taxon>Diplostraca</taxon>
        <taxon>Cladocera</taxon>
        <taxon>Anomopoda</taxon>
        <taxon>Daphniidae</taxon>
        <taxon>Daphnia</taxon>
    </lineage>
</organism>
<reference evidence="5 6" key="1">
    <citation type="journal article" date="2011" name="Science">
        <title>The ecoresponsive genome of Daphnia pulex.</title>
        <authorList>
            <person name="Colbourne J.K."/>
            <person name="Pfrender M.E."/>
            <person name="Gilbert D."/>
            <person name="Thomas W.K."/>
            <person name="Tucker A."/>
            <person name="Oakley T.H."/>
            <person name="Tokishita S."/>
            <person name="Aerts A."/>
            <person name="Arnold G.J."/>
            <person name="Basu M.K."/>
            <person name="Bauer D.J."/>
            <person name="Caceres C.E."/>
            <person name="Carmel L."/>
            <person name="Casola C."/>
            <person name="Choi J.H."/>
            <person name="Detter J.C."/>
            <person name="Dong Q."/>
            <person name="Dusheyko S."/>
            <person name="Eads B.D."/>
            <person name="Frohlich T."/>
            <person name="Geiler-Samerotte K.A."/>
            <person name="Gerlach D."/>
            <person name="Hatcher P."/>
            <person name="Jogdeo S."/>
            <person name="Krijgsveld J."/>
            <person name="Kriventseva E.V."/>
            <person name="Kultz D."/>
            <person name="Laforsch C."/>
            <person name="Lindquist E."/>
            <person name="Lopez J."/>
            <person name="Manak J.R."/>
            <person name="Muller J."/>
            <person name="Pangilinan J."/>
            <person name="Patwardhan R.P."/>
            <person name="Pitluck S."/>
            <person name="Pritham E.J."/>
            <person name="Rechtsteiner A."/>
            <person name="Rho M."/>
            <person name="Rogozin I.B."/>
            <person name="Sakarya O."/>
            <person name="Salamov A."/>
            <person name="Schaack S."/>
            <person name="Shapiro H."/>
            <person name="Shiga Y."/>
            <person name="Skalitzky C."/>
            <person name="Smith Z."/>
            <person name="Souvorov A."/>
            <person name="Sung W."/>
            <person name="Tang Z."/>
            <person name="Tsuchiya D."/>
            <person name="Tu H."/>
            <person name="Vos H."/>
            <person name="Wang M."/>
            <person name="Wolf Y.I."/>
            <person name="Yamagata H."/>
            <person name="Yamada T."/>
            <person name="Ye Y."/>
            <person name="Shaw J.R."/>
            <person name="Andrews J."/>
            <person name="Crease T.J."/>
            <person name="Tang H."/>
            <person name="Lucas S.M."/>
            <person name="Robertson H.M."/>
            <person name="Bork P."/>
            <person name="Koonin E.V."/>
            <person name="Zdobnov E.M."/>
            <person name="Grigoriev I.V."/>
            <person name="Lynch M."/>
            <person name="Boore J.L."/>
        </authorList>
    </citation>
    <scope>NUCLEOTIDE SEQUENCE [LARGE SCALE GENOMIC DNA]</scope>
</reference>
<dbReference type="GO" id="GO:0005544">
    <property type="term" value="F:calcium-dependent phospholipid binding"/>
    <property type="evidence" value="ECO:0000318"/>
    <property type="project" value="GO_Central"/>
</dbReference>
<dbReference type="AlphaFoldDB" id="E9H190"/>
<dbReference type="FunFam" id="1.10.220.10:FF:000001">
    <property type="entry name" value="Annexin"/>
    <property type="match status" value="1"/>
</dbReference>
<sequence length="366" mass="41158">MKEVPTVIPVPATLFDAVADARALRVAMKGLGTNEKVIIDVLCQRSNAQRQAISEAFNIEFNRDLVADLKSEVSGKFKSVITSLMLPAVEYCAKELHEAIKKFARKEALLEDISLFGSESETLSLASAYETNVMAEILFTRSYEEVVKIANAYNTKYKIDLKRDIKQDISGRVQKIFLKSLQEIKDPTIDSKGKSDADSVASAQEEAKLLLDKGKEHSSTDENPFVNILSYAIQRRRLTSVIFQEYAKISGESIEETLKSKVSEDILFCLLEIVKIVRNRPAYFAERLELAMRGLSTDHNTLIRIIVSRSEIDLANIKLEYERMYGKTLYGSVENATSGDYRRSLLALIGLPALNYEMTVPPIFFM</sequence>
<comment type="similarity">
    <text evidence="1 4">Belongs to the annexin family.</text>
</comment>
<dbReference type="InterPro" id="IPR037104">
    <property type="entry name" value="Annexin_sf"/>
</dbReference>
<evidence type="ECO:0000256" key="2">
    <source>
        <dbReference type="ARBA" id="ARBA00022737"/>
    </source>
</evidence>
<dbReference type="Gene3D" id="1.10.220.10">
    <property type="entry name" value="Annexin"/>
    <property type="match status" value="4"/>
</dbReference>
<dbReference type="STRING" id="6669.E9H190"/>
<protein>
    <recommendedName>
        <fullName evidence="4">Annexin</fullName>
    </recommendedName>
</protein>
<dbReference type="InterPro" id="IPR001464">
    <property type="entry name" value="Annexin"/>
</dbReference>
<dbReference type="GO" id="GO:0001786">
    <property type="term" value="F:phosphatidylserine binding"/>
    <property type="evidence" value="ECO:0000318"/>
    <property type="project" value="GO_Central"/>
</dbReference>
<dbReference type="Proteomes" id="UP000000305">
    <property type="component" value="Unassembled WGS sequence"/>
</dbReference>
<dbReference type="PROSITE" id="PS51897">
    <property type="entry name" value="ANNEXIN_2"/>
    <property type="match status" value="3"/>
</dbReference>
<dbReference type="OrthoDB" id="37886at2759"/>
<dbReference type="EMBL" id="GL732583">
    <property type="protein sequence ID" value="EFX74401.1"/>
    <property type="molecule type" value="Genomic_DNA"/>
</dbReference>
<evidence type="ECO:0000256" key="4">
    <source>
        <dbReference type="RuleBase" id="RU003540"/>
    </source>
</evidence>
<dbReference type="KEGG" id="dpx:DAPPUDRAFT_324374"/>
<dbReference type="OMA" id="RIVMFTQ"/>
<proteinExistence type="inferred from homology"/>
<dbReference type="SMART" id="SM00335">
    <property type="entry name" value="ANX"/>
    <property type="match status" value="4"/>
</dbReference>
<evidence type="ECO:0000313" key="6">
    <source>
        <dbReference type="Proteomes" id="UP000000305"/>
    </source>
</evidence>
<dbReference type="PROSITE" id="PS00223">
    <property type="entry name" value="ANNEXIN_1"/>
    <property type="match status" value="1"/>
</dbReference>
<dbReference type="GO" id="GO:0005737">
    <property type="term" value="C:cytoplasm"/>
    <property type="evidence" value="ECO:0000318"/>
    <property type="project" value="GO_Central"/>
</dbReference>
<evidence type="ECO:0000313" key="5">
    <source>
        <dbReference type="EMBL" id="EFX74401.1"/>
    </source>
</evidence>